<sequence>MASAHEILPCTPADTLEMARLERAAYGPEPLTLLMFGEPAPSAINARADKFAQMMDHPSSRWWKVMADDGKIAGIALWNFRTDENWIEQLDGPEKPDEYVETGEEGLPESGYAARRAFFNWLYGVRKRRMGGKPHVCTLRRPPCSKEAQEVPGLKYRRGIGGALVKHGLEEARKLGMPTWLEASPEGFPLYKAHGFEIVEPVAWTLAEYGGKEEDGKVESWGMIKEAA</sequence>
<protein>
    <recommendedName>
        <fullName evidence="3">N-acetyltransferase domain-containing protein</fullName>
    </recommendedName>
</protein>
<evidence type="ECO:0000313" key="1">
    <source>
        <dbReference type="EMBL" id="EFE39126.1"/>
    </source>
</evidence>
<dbReference type="OrthoDB" id="2115692at2759"/>
<dbReference type="Gene3D" id="3.40.630.30">
    <property type="match status" value="1"/>
</dbReference>
<dbReference type="SUPFAM" id="SSF55729">
    <property type="entry name" value="Acyl-CoA N-acyltransferases (Nat)"/>
    <property type="match status" value="1"/>
</dbReference>
<proteinExistence type="predicted"/>
<reference evidence="2" key="1">
    <citation type="journal article" date="2011" name="Genome Biol.">
        <title>Comparative and functional genomics provide insights into the pathogenicity of dermatophytic fungi.</title>
        <authorList>
            <person name="Burmester A."/>
            <person name="Shelest E."/>
            <person name="Gloeckner G."/>
            <person name="Heddergott C."/>
            <person name="Schindler S."/>
            <person name="Staib P."/>
            <person name="Heidel A."/>
            <person name="Felder M."/>
            <person name="Petzold A."/>
            <person name="Szafranski K."/>
            <person name="Feuermann M."/>
            <person name="Pedruzzi I."/>
            <person name="Priebe S."/>
            <person name="Groth M."/>
            <person name="Winkler R."/>
            <person name="Li W."/>
            <person name="Kniemeyer O."/>
            <person name="Schroeckh V."/>
            <person name="Hertweck C."/>
            <person name="Hube B."/>
            <person name="White T.C."/>
            <person name="Platzer M."/>
            <person name="Guthke R."/>
            <person name="Heitman J."/>
            <person name="Woestemeyer J."/>
            <person name="Zipfel P.F."/>
            <person name="Monod M."/>
            <person name="Brakhage A.A."/>
        </authorList>
    </citation>
    <scope>NUCLEOTIDE SEQUENCE [LARGE SCALE GENOMIC DNA]</scope>
    <source>
        <strain evidence="2">HKI 0517</strain>
    </source>
</reference>
<dbReference type="HOGENOM" id="CLU_060131_6_5_1"/>
<keyword evidence="2" id="KW-1185">Reference proteome</keyword>
<dbReference type="InterPro" id="IPR052523">
    <property type="entry name" value="Trichothecene_AcTrans"/>
</dbReference>
<dbReference type="PANTHER" id="PTHR42791">
    <property type="entry name" value="GNAT FAMILY ACETYLTRANSFERASE"/>
    <property type="match status" value="1"/>
</dbReference>
<dbReference type="InterPro" id="IPR016181">
    <property type="entry name" value="Acyl_CoA_acyltransferase"/>
</dbReference>
<evidence type="ECO:0008006" key="3">
    <source>
        <dbReference type="Google" id="ProtNLM"/>
    </source>
</evidence>
<comment type="caution">
    <text evidence="1">The sequence shown here is derived from an EMBL/GenBank/DDBJ whole genome shotgun (WGS) entry which is preliminary data.</text>
</comment>
<organism evidence="1 2">
    <name type="scientific">Trichophyton verrucosum (strain HKI 0517)</name>
    <dbReference type="NCBI Taxonomy" id="663202"/>
    <lineage>
        <taxon>Eukaryota</taxon>
        <taxon>Fungi</taxon>
        <taxon>Dikarya</taxon>
        <taxon>Ascomycota</taxon>
        <taxon>Pezizomycotina</taxon>
        <taxon>Eurotiomycetes</taxon>
        <taxon>Eurotiomycetidae</taxon>
        <taxon>Onygenales</taxon>
        <taxon>Arthrodermataceae</taxon>
        <taxon>Trichophyton</taxon>
    </lineage>
</organism>
<dbReference type="Proteomes" id="UP000008383">
    <property type="component" value="Unassembled WGS sequence"/>
</dbReference>
<evidence type="ECO:0000313" key="2">
    <source>
        <dbReference type="Proteomes" id="UP000008383"/>
    </source>
</evidence>
<dbReference type="GeneID" id="9583673"/>
<dbReference type="AlphaFoldDB" id="D4DGA9"/>
<dbReference type="KEGG" id="tve:TRV_06213"/>
<dbReference type="RefSeq" id="XP_003019750.1">
    <property type="nucleotide sequence ID" value="XM_003019704.1"/>
</dbReference>
<dbReference type="PANTHER" id="PTHR42791:SF14">
    <property type="entry name" value="N-ACETYLTRANSFERASE DOMAIN-CONTAINING PROTEIN"/>
    <property type="match status" value="1"/>
</dbReference>
<name>D4DGA9_TRIVH</name>
<gene>
    <name evidence="1" type="ORF">TRV_06213</name>
</gene>
<dbReference type="EMBL" id="ACYE01000349">
    <property type="protein sequence ID" value="EFE39126.1"/>
    <property type="molecule type" value="Genomic_DNA"/>
</dbReference>
<accession>D4DGA9</accession>